<evidence type="ECO:0000313" key="2">
    <source>
        <dbReference type="EMBL" id="ABW17181.1"/>
    </source>
</evidence>
<protein>
    <recommendedName>
        <fullName evidence="3">Secreted protein</fullName>
    </recommendedName>
</protein>
<keyword evidence="1" id="KW-0732">Signal</keyword>
<accession>A8HT62</accession>
<feature type="chain" id="PRO_5002723029" description="Secreted protein" evidence="1">
    <location>
        <begin position="18"/>
        <end position="115"/>
    </location>
</feature>
<evidence type="ECO:0008006" key="3">
    <source>
        <dbReference type="Google" id="ProtNLM"/>
    </source>
</evidence>
<sequence>LFLCYAMLSGICCVCRPESLARGWSIIVPADSGDRLTANAMINTCPTFLFSLTPTCNIRIDYRICLLGVTCRLLCDESTLQQWPDPPSGFIITYCFEIMIIYAPLTPAPPKSAVP</sequence>
<dbReference type="EMBL" id="EU140569">
    <property type="protein sequence ID" value="ABW17181.1"/>
    <property type="molecule type" value="mRNA"/>
</dbReference>
<name>A8HT62_SINSH</name>
<dbReference type="AlphaFoldDB" id="A8HT62"/>
<proteinExistence type="evidence at transcript level"/>
<feature type="non-terminal residue" evidence="2">
    <location>
        <position position="1"/>
    </location>
</feature>
<reference evidence="2" key="1">
    <citation type="submission" date="2007-09" db="EMBL/GenBank/DDBJ databases">
        <title>Cloning of several immunity factor genes of Hyriopsis schlegeli.</title>
        <authorList>
            <person name="Guo H.J."/>
            <person name="Hong Y.J."/>
            <person name="Wang J.H."/>
        </authorList>
    </citation>
    <scope>NUCLEOTIDE SEQUENCE</scope>
</reference>
<organism evidence="2">
    <name type="scientific">Sinohyriopsis schlegelii</name>
    <name type="common">Biwa pearly mussel</name>
    <name type="synonym">Hyriopsis schlegelii</name>
    <dbReference type="NCBI Taxonomy" id="2706150"/>
    <lineage>
        <taxon>Eukaryota</taxon>
        <taxon>Metazoa</taxon>
        <taxon>Spiralia</taxon>
        <taxon>Lophotrochozoa</taxon>
        <taxon>Mollusca</taxon>
        <taxon>Bivalvia</taxon>
        <taxon>Autobranchia</taxon>
        <taxon>Heteroconchia</taxon>
        <taxon>Palaeoheterodonta</taxon>
        <taxon>Unionida</taxon>
        <taxon>Unionoidea</taxon>
        <taxon>Unionidae</taxon>
        <taxon>Gonideinae</taxon>
        <taxon>Sinohyriopsis</taxon>
    </lineage>
</organism>
<feature type="signal peptide" evidence="1">
    <location>
        <begin position="1"/>
        <end position="17"/>
    </location>
</feature>
<evidence type="ECO:0000256" key="1">
    <source>
        <dbReference type="SAM" id="SignalP"/>
    </source>
</evidence>